<feature type="transmembrane region" description="Helical" evidence="10">
    <location>
        <begin position="274"/>
        <end position="295"/>
    </location>
</feature>
<dbReference type="InterPro" id="IPR000719">
    <property type="entry name" value="Prot_kinase_dom"/>
</dbReference>
<keyword evidence="6" id="KW-0067">ATP-binding</keyword>
<evidence type="ECO:0000256" key="10">
    <source>
        <dbReference type="SAM" id="Phobius"/>
    </source>
</evidence>
<keyword evidence="2" id="KW-0723">Serine/threonine-protein kinase</keyword>
<dbReference type="Gene3D" id="3.30.200.20">
    <property type="entry name" value="Phosphorylase Kinase, domain 1"/>
    <property type="match status" value="1"/>
</dbReference>
<evidence type="ECO:0000256" key="7">
    <source>
        <dbReference type="ARBA" id="ARBA00047899"/>
    </source>
</evidence>
<dbReference type="EC" id="2.7.11.1" evidence="1"/>
<evidence type="ECO:0000256" key="1">
    <source>
        <dbReference type="ARBA" id="ARBA00012513"/>
    </source>
</evidence>
<evidence type="ECO:0000256" key="5">
    <source>
        <dbReference type="ARBA" id="ARBA00022777"/>
    </source>
</evidence>
<dbReference type="PROSITE" id="PS50005">
    <property type="entry name" value="TPR"/>
    <property type="match status" value="2"/>
</dbReference>
<dbReference type="Gene3D" id="1.10.510.10">
    <property type="entry name" value="Transferase(Phosphotransferase) domain 1"/>
    <property type="match status" value="1"/>
</dbReference>
<evidence type="ECO:0000256" key="8">
    <source>
        <dbReference type="ARBA" id="ARBA00048679"/>
    </source>
</evidence>
<dbReference type="PROSITE" id="PS00108">
    <property type="entry name" value="PROTEIN_KINASE_ST"/>
    <property type="match status" value="1"/>
</dbReference>
<feature type="domain" description="Protein kinase" evidence="11">
    <location>
        <begin position="35"/>
        <end position="274"/>
    </location>
</feature>
<evidence type="ECO:0000313" key="13">
    <source>
        <dbReference type="Proteomes" id="UP001209257"/>
    </source>
</evidence>
<evidence type="ECO:0000256" key="6">
    <source>
        <dbReference type="ARBA" id="ARBA00022840"/>
    </source>
</evidence>
<dbReference type="InterPro" id="IPR011009">
    <property type="entry name" value="Kinase-like_dom_sf"/>
</dbReference>
<dbReference type="Proteomes" id="UP001209257">
    <property type="component" value="Unassembled WGS sequence"/>
</dbReference>
<dbReference type="EMBL" id="JAOTJC010000005">
    <property type="protein sequence ID" value="MCU7553669.1"/>
    <property type="molecule type" value="Genomic_DNA"/>
</dbReference>
<keyword evidence="10" id="KW-1133">Transmembrane helix</keyword>
<keyword evidence="10" id="KW-0812">Transmembrane</keyword>
<dbReference type="SUPFAM" id="SSF56112">
    <property type="entry name" value="Protein kinase-like (PK-like)"/>
    <property type="match status" value="1"/>
</dbReference>
<dbReference type="Pfam" id="PF00069">
    <property type="entry name" value="Pkinase"/>
    <property type="match status" value="1"/>
</dbReference>
<evidence type="ECO:0000256" key="4">
    <source>
        <dbReference type="ARBA" id="ARBA00022741"/>
    </source>
</evidence>
<evidence type="ECO:0000256" key="3">
    <source>
        <dbReference type="ARBA" id="ARBA00022679"/>
    </source>
</evidence>
<dbReference type="Gene3D" id="1.25.40.10">
    <property type="entry name" value="Tetratricopeptide repeat domain"/>
    <property type="match status" value="3"/>
</dbReference>
<dbReference type="PANTHER" id="PTHR43895:SF32">
    <property type="entry name" value="SERINE_THREONINE-PROTEIN KINASE CHK1"/>
    <property type="match status" value="1"/>
</dbReference>
<keyword evidence="4" id="KW-0547">Nucleotide-binding</keyword>
<organism evidence="12 13">
    <name type="scientific">Alteromonas salexigens</name>
    <dbReference type="NCBI Taxonomy" id="2982530"/>
    <lineage>
        <taxon>Bacteria</taxon>
        <taxon>Pseudomonadati</taxon>
        <taxon>Pseudomonadota</taxon>
        <taxon>Gammaproteobacteria</taxon>
        <taxon>Alteromonadales</taxon>
        <taxon>Alteromonadaceae</taxon>
        <taxon>Alteromonas/Salinimonas group</taxon>
        <taxon>Alteromonas</taxon>
    </lineage>
</organism>
<dbReference type="InterPro" id="IPR008271">
    <property type="entry name" value="Ser/Thr_kinase_AS"/>
</dbReference>
<evidence type="ECO:0000256" key="9">
    <source>
        <dbReference type="PROSITE-ProRule" id="PRU00339"/>
    </source>
</evidence>
<evidence type="ECO:0000259" key="11">
    <source>
        <dbReference type="PROSITE" id="PS50011"/>
    </source>
</evidence>
<reference evidence="13" key="1">
    <citation type="submission" date="2023-07" db="EMBL/GenBank/DDBJ databases">
        <title>Study on multiphase classification of strain Alteromonas salexigens isolated from the Yellow Sea.</title>
        <authorList>
            <person name="Sun L."/>
        </authorList>
    </citation>
    <scope>NUCLEOTIDE SEQUENCE [LARGE SCALE GENOMIC DNA]</scope>
    <source>
        <strain evidence="13">ASW11-19</strain>
    </source>
</reference>
<dbReference type="SUPFAM" id="SSF48452">
    <property type="entry name" value="TPR-like"/>
    <property type="match status" value="2"/>
</dbReference>
<dbReference type="CDD" id="cd14014">
    <property type="entry name" value="STKc_PknB_like"/>
    <property type="match status" value="1"/>
</dbReference>
<gene>
    <name evidence="12" type="ORF">OCL06_03540</name>
</gene>
<keyword evidence="10" id="KW-0472">Membrane</keyword>
<sequence length="1046" mass="116331">MTGQSHSSENADELSTQQLHSAHRLAANTLLAGRFRVISQLGAGSQASVYAAHDTLLEVDIALKLIDGTPTDPQHLQGVRNEVVLARKLQHPNIVRVHDVFADDEHVFFTMAYVEGVPLYERLLQPISRTHYRRWSEQLLDALHACHQAGVRHGDIKPDNILIDTDDNLLLIDFGIGRAAQSSGDTQTSGHAAYSAPEVLQTGTPTDTSDTYSAGKVLGDMLGAVANARFSLSDTLWRRRQQRFIAKLTQTNPTARPDIAEAADALRNTPSPRLFSIVAAAGVVAVLVIATVLVVRQPGEQAPALPDRTLQVVMVHDPAFPLLGTMADILYGPLATEPELAIIPPEQAERLVENLAIQPWEVSAERADMAASLGVDVVVVLDAVPTGSRAYLMRGTARFMPVDKTLVDVTHEVQTATLDADIQQFAEKLVAALYDELEVDSPQPNLAYMAALRGTDSQSAPDLASTVTALQEEYPEYPGGWLEGAQIAWEDGNLLKAREYLDVLFSLQPESDYWHLQGQLIRAQMNDDLALAQQAADSLIAQYPDRPRLLATRAAIHEWANNSEQAMADYQQALTLSPHNGQYWFELARLEIINGDIEYAIDEPLTKALVAFRKAGDRRGEGLVLNAFGVAHLRLSDYAVAQRYFTDALAIRDADTSPSDRATTLANLANVAAINGEFTVAEDALSEASDLLQAIGDRARLAHVLDTLGFLYEERGRYQKALGFYKRGLDIRVQEDDNAKQAESMSNVAYMHFLTGDFSLAEIYWQQAINQFEKLNDQAHLLRTWQNMAQLSLVKGDNRAATRLLSKVADALTTEQTQEQMYNSLLFSYLHFNEGRLDDAGKHMQNARKLADDSNDSRAWVAITLWQTEMCVMTADWQCVESQLPRLQQEVTPDMLEAYAVLGWLTTAYRLETTSADQVSVDEYLTTLSDLSIPVVTELQIKLDLLERMPALADTDVMQGVGDKVAPRYYQAYLQWLYLQALAGEQQDTLTQQLAAHPDYWRNHLYYQAVEADEGQARQQQLTESWLSQLTENQAEQYRQTYLEQQ</sequence>
<comment type="catalytic activity">
    <reaction evidence="8">
        <text>L-seryl-[protein] + ATP = O-phospho-L-seryl-[protein] + ADP + H(+)</text>
        <dbReference type="Rhea" id="RHEA:17989"/>
        <dbReference type="Rhea" id="RHEA-COMP:9863"/>
        <dbReference type="Rhea" id="RHEA-COMP:11604"/>
        <dbReference type="ChEBI" id="CHEBI:15378"/>
        <dbReference type="ChEBI" id="CHEBI:29999"/>
        <dbReference type="ChEBI" id="CHEBI:30616"/>
        <dbReference type="ChEBI" id="CHEBI:83421"/>
        <dbReference type="ChEBI" id="CHEBI:456216"/>
        <dbReference type="EC" id="2.7.11.1"/>
    </reaction>
</comment>
<dbReference type="SMART" id="SM00028">
    <property type="entry name" value="TPR"/>
    <property type="match status" value="5"/>
</dbReference>
<evidence type="ECO:0000313" key="12">
    <source>
        <dbReference type="EMBL" id="MCU7553669.1"/>
    </source>
</evidence>
<protein>
    <recommendedName>
        <fullName evidence="1">non-specific serine/threonine protein kinase</fullName>
        <ecNumber evidence="1">2.7.11.1</ecNumber>
    </recommendedName>
</protein>
<dbReference type="PANTHER" id="PTHR43895">
    <property type="entry name" value="CALCIUM/CALMODULIN-DEPENDENT PROTEIN KINASE KINASE-RELATED"/>
    <property type="match status" value="1"/>
</dbReference>
<evidence type="ECO:0000256" key="2">
    <source>
        <dbReference type="ARBA" id="ARBA00022527"/>
    </source>
</evidence>
<feature type="repeat" description="TPR" evidence="9">
    <location>
        <begin position="702"/>
        <end position="735"/>
    </location>
</feature>
<accession>A0ABT2VKD9</accession>
<feature type="repeat" description="TPR" evidence="9">
    <location>
        <begin position="547"/>
        <end position="580"/>
    </location>
</feature>
<comment type="caution">
    <text evidence="12">The sequence shown here is derived from an EMBL/GenBank/DDBJ whole genome shotgun (WGS) entry which is preliminary data.</text>
</comment>
<keyword evidence="5" id="KW-0418">Kinase</keyword>
<comment type="catalytic activity">
    <reaction evidence="7">
        <text>L-threonyl-[protein] + ATP = O-phospho-L-threonyl-[protein] + ADP + H(+)</text>
        <dbReference type="Rhea" id="RHEA:46608"/>
        <dbReference type="Rhea" id="RHEA-COMP:11060"/>
        <dbReference type="Rhea" id="RHEA-COMP:11605"/>
        <dbReference type="ChEBI" id="CHEBI:15378"/>
        <dbReference type="ChEBI" id="CHEBI:30013"/>
        <dbReference type="ChEBI" id="CHEBI:30616"/>
        <dbReference type="ChEBI" id="CHEBI:61977"/>
        <dbReference type="ChEBI" id="CHEBI:456216"/>
        <dbReference type="EC" id="2.7.11.1"/>
    </reaction>
</comment>
<dbReference type="InterPro" id="IPR011990">
    <property type="entry name" value="TPR-like_helical_dom_sf"/>
</dbReference>
<dbReference type="PROSITE" id="PS50011">
    <property type="entry name" value="PROTEIN_KINASE_DOM"/>
    <property type="match status" value="1"/>
</dbReference>
<keyword evidence="3" id="KW-0808">Transferase</keyword>
<keyword evidence="13" id="KW-1185">Reference proteome</keyword>
<keyword evidence="9" id="KW-0802">TPR repeat</keyword>
<dbReference type="RefSeq" id="WP_262992372.1">
    <property type="nucleotide sequence ID" value="NZ_JAOTJC010000005.1"/>
</dbReference>
<dbReference type="SMART" id="SM00220">
    <property type="entry name" value="S_TKc"/>
    <property type="match status" value="1"/>
</dbReference>
<dbReference type="Pfam" id="PF13424">
    <property type="entry name" value="TPR_12"/>
    <property type="match status" value="1"/>
</dbReference>
<proteinExistence type="predicted"/>
<dbReference type="InterPro" id="IPR019734">
    <property type="entry name" value="TPR_rpt"/>
</dbReference>
<name>A0ABT2VKD9_9ALTE</name>